<dbReference type="Gene3D" id="3.40.630.10">
    <property type="entry name" value="Zn peptidases"/>
    <property type="match status" value="1"/>
</dbReference>
<comment type="subunit">
    <text evidence="4">Tetrahedron-shaped homododecamer built from six homodimers.</text>
</comment>
<dbReference type="AlphaFoldDB" id="A0AAD9N522"/>
<dbReference type="PANTHER" id="PTHR28570:SF3">
    <property type="entry name" value="ASPARTYL AMINOPEPTIDASE"/>
    <property type="match status" value="1"/>
</dbReference>
<dbReference type="InterPro" id="IPR023358">
    <property type="entry name" value="Peptidase_M18_dom2"/>
</dbReference>
<evidence type="ECO:0000256" key="13">
    <source>
        <dbReference type="RuleBase" id="RU004386"/>
    </source>
</evidence>
<evidence type="ECO:0000256" key="3">
    <source>
        <dbReference type="ARBA" id="ARBA00008290"/>
    </source>
</evidence>
<keyword evidence="11 13" id="KW-0862">Zinc</keyword>
<keyword evidence="12 13" id="KW-0482">Metalloprotease</keyword>
<dbReference type="GO" id="GO:0004177">
    <property type="term" value="F:aminopeptidase activity"/>
    <property type="evidence" value="ECO:0007669"/>
    <property type="project" value="UniProtKB-KW"/>
</dbReference>
<dbReference type="FunFam" id="2.30.250.10:FF:000001">
    <property type="entry name" value="Aspartyl aminopeptidase 1"/>
    <property type="match status" value="1"/>
</dbReference>
<dbReference type="Proteomes" id="UP001208570">
    <property type="component" value="Unassembled WGS sequence"/>
</dbReference>
<evidence type="ECO:0000256" key="11">
    <source>
        <dbReference type="ARBA" id="ARBA00022833"/>
    </source>
</evidence>
<evidence type="ECO:0000256" key="12">
    <source>
        <dbReference type="ARBA" id="ARBA00023049"/>
    </source>
</evidence>
<evidence type="ECO:0000313" key="14">
    <source>
        <dbReference type="EMBL" id="KAK2155291.1"/>
    </source>
</evidence>
<keyword evidence="8 13" id="KW-0645">Protease</keyword>
<keyword evidence="15" id="KW-1185">Reference proteome</keyword>
<sequence>MLRGVILFSQFSRHFNTVVMDASKEAVLGAAKDFLSFVNKSPSPFHATEQCRQRLLTAGFKEIKETDSWNIKPNDKVKPVSRRVKQGYIQVGVECYGGGSWYTWFDRDLKISGQVMIKEGDKICHRLVDVNRPVLCVPNLAIHLQRDMATKFEFNKETHLTPILATTVREQLEMGNVSGQDVDHTKDQTLGGVFEEFIFSPRLDNLHNTYCALEGVVIKFNANQRYATTSLTTTIFREVARRARVPLQDFVVRNDSPCGSTIGPIMSAKLGIPTLDVGSPQLSMHSIREMCSTVSIHQTRELYKTFFEVYPNVFQSVVY</sequence>
<dbReference type="PANTHER" id="PTHR28570">
    <property type="entry name" value="ASPARTYL AMINOPEPTIDASE"/>
    <property type="match status" value="1"/>
</dbReference>
<keyword evidence="10 13" id="KW-0378">Hydrolase</keyword>
<gene>
    <name evidence="14" type="ORF">LSH36_243g00050</name>
</gene>
<dbReference type="GO" id="GO:0008237">
    <property type="term" value="F:metallopeptidase activity"/>
    <property type="evidence" value="ECO:0007669"/>
    <property type="project" value="UniProtKB-KW"/>
</dbReference>
<dbReference type="InterPro" id="IPR001948">
    <property type="entry name" value="Peptidase_M18"/>
</dbReference>
<evidence type="ECO:0000256" key="1">
    <source>
        <dbReference type="ARBA" id="ARBA00001335"/>
    </source>
</evidence>
<dbReference type="GO" id="GO:0006508">
    <property type="term" value="P:proteolysis"/>
    <property type="evidence" value="ECO:0007669"/>
    <property type="project" value="UniProtKB-KW"/>
</dbReference>
<proteinExistence type="inferred from homology"/>
<dbReference type="GO" id="GO:0005737">
    <property type="term" value="C:cytoplasm"/>
    <property type="evidence" value="ECO:0007669"/>
    <property type="project" value="UniProtKB-ARBA"/>
</dbReference>
<keyword evidence="9 13" id="KW-0479">Metal-binding</keyword>
<evidence type="ECO:0000256" key="4">
    <source>
        <dbReference type="ARBA" id="ARBA00011395"/>
    </source>
</evidence>
<comment type="caution">
    <text evidence="14">The sequence shown here is derived from an EMBL/GenBank/DDBJ whole genome shotgun (WGS) entry which is preliminary data.</text>
</comment>
<dbReference type="Pfam" id="PF02127">
    <property type="entry name" value="Peptidase_M18"/>
    <property type="match status" value="2"/>
</dbReference>
<name>A0AAD9N522_9ANNE</name>
<dbReference type="SUPFAM" id="SSF101821">
    <property type="entry name" value="Aminopeptidase/glucanase lid domain"/>
    <property type="match status" value="1"/>
</dbReference>
<evidence type="ECO:0000313" key="15">
    <source>
        <dbReference type="Proteomes" id="UP001208570"/>
    </source>
</evidence>
<dbReference type="GO" id="GO:0008270">
    <property type="term" value="F:zinc ion binding"/>
    <property type="evidence" value="ECO:0007669"/>
    <property type="project" value="InterPro"/>
</dbReference>
<comment type="similarity">
    <text evidence="3 13">Belongs to the peptidase M18 family.</text>
</comment>
<protein>
    <recommendedName>
        <fullName evidence="6">Aspartyl aminopeptidase</fullName>
        <ecNumber evidence="5">3.4.11.21</ecNumber>
    </recommendedName>
</protein>
<comment type="cofactor">
    <cofactor evidence="2">
        <name>Zn(2+)</name>
        <dbReference type="ChEBI" id="CHEBI:29105"/>
    </cofactor>
</comment>
<keyword evidence="7 13" id="KW-0031">Aminopeptidase</keyword>
<dbReference type="PRINTS" id="PR00932">
    <property type="entry name" value="AMINO1PTASE"/>
</dbReference>
<comment type="catalytic activity">
    <reaction evidence="1">
        <text>Release of an N-terminal aspartate or glutamate from a peptide, with a preference for aspartate.</text>
        <dbReference type="EC" id="3.4.11.21"/>
    </reaction>
</comment>
<evidence type="ECO:0000256" key="9">
    <source>
        <dbReference type="ARBA" id="ARBA00022723"/>
    </source>
</evidence>
<dbReference type="EC" id="3.4.11.21" evidence="5"/>
<reference evidence="14" key="1">
    <citation type="journal article" date="2023" name="Mol. Biol. Evol.">
        <title>Third-Generation Sequencing Reveals the Adaptive Role of the Epigenome in Three Deep-Sea Polychaetes.</title>
        <authorList>
            <person name="Perez M."/>
            <person name="Aroh O."/>
            <person name="Sun Y."/>
            <person name="Lan Y."/>
            <person name="Juniper S.K."/>
            <person name="Young C.R."/>
            <person name="Angers B."/>
            <person name="Qian P.Y."/>
        </authorList>
    </citation>
    <scope>NUCLEOTIDE SEQUENCE</scope>
    <source>
        <strain evidence="14">P08H-3</strain>
    </source>
</reference>
<evidence type="ECO:0000256" key="6">
    <source>
        <dbReference type="ARBA" id="ARBA00015118"/>
    </source>
</evidence>
<evidence type="ECO:0000256" key="7">
    <source>
        <dbReference type="ARBA" id="ARBA00022438"/>
    </source>
</evidence>
<dbReference type="EMBL" id="JAODUP010000243">
    <property type="protein sequence ID" value="KAK2155291.1"/>
    <property type="molecule type" value="Genomic_DNA"/>
</dbReference>
<evidence type="ECO:0000256" key="5">
    <source>
        <dbReference type="ARBA" id="ARBA00011965"/>
    </source>
</evidence>
<evidence type="ECO:0000256" key="10">
    <source>
        <dbReference type="ARBA" id="ARBA00022801"/>
    </source>
</evidence>
<dbReference type="Gene3D" id="2.30.250.10">
    <property type="entry name" value="Aminopeptidase i, Domain 2"/>
    <property type="match status" value="1"/>
</dbReference>
<organism evidence="14 15">
    <name type="scientific">Paralvinella palmiformis</name>
    <dbReference type="NCBI Taxonomy" id="53620"/>
    <lineage>
        <taxon>Eukaryota</taxon>
        <taxon>Metazoa</taxon>
        <taxon>Spiralia</taxon>
        <taxon>Lophotrochozoa</taxon>
        <taxon>Annelida</taxon>
        <taxon>Polychaeta</taxon>
        <taxon>Sedentaria</taxon>
        <taxon>Canalipalpata</taxon>
        <taxon>Terebellida</taxon>
        <taxon>Terebelliformia</taxon>
        <taxon>Alvinellidae</taxon>
        <taxon>Paralvinella</taxon>
    </lineage>
</organism>
<evidence type="ECO:0000256" key="8">
    <source>
        <dbReference type="ARBA" id="ARBA00022670"/>
    </source>
</evidence>
<dbReference type="SUPFAM" id="SSF53187">
    <property type="entry name" value="Zn-dependent exopeptidases"/>
    <property type="match status" value="2"/>
</dbReference>
<accession>A0AAD9N522</accession>
<evidence type="ECO:0000256" key="2">
    <source>
        <dbReference type="ARBA" id="ARBA00001947"/>
    </source>
</evidence>